<evidence type="ECO:0008006" key="6">
    <source>
        <dbReference type="Google" id="ProtNLM"/>
    </source>
</evidence>
<dbReference type="EMBL" id="SKBQ01000058">
    <property type="protein sequence ID" value="TPX10395.1"/>
    <property type="molecule type" value="Genomic_DNA"/>
</dbReference>
<protein>
    <recommendedName>
        <fullName evidence="6">NAD(P)-binding protein</fullName>
    </recommendedName>
</protein>
<evidence type="ECO:0000313" key="4">
    <source>
        <dbReference type="EMBL" id="TPX10395.1"/>
    </source>
</evidence>
<evidence type="ECO:0000256" key="2">
    <source>
        <dbReference type="ARBA" id="ARBA00022857"/>
    </source>
</evidence>
<dbReference type="Proteomes" id="UP000319257">
    <property type="component" value="Unassembled WGS sequence"/>
</dbReference>
<dbReference type="PROSITE" id="PS00061">
    <property type="entry name" value="ADH_SHORT"/>
    <property type="match status" value="1"/>
</dbReference>
<keyword evidence="3" id="KW-0560">Oxidoreductase</keyword>
<dbReference type="PRINTS" id="PR00081">
    <property type="entry name" value="GDHRDH"/>
</dbReference>
<dbReference type="PANTHER" id="PTHR44229:SF4">
    <property type="entry name" value="15-HYDROXYPROSTAGLANDIN DEHYDROGENASE [NAD(+)]"/>
    <property type="match status" value="1"/>
</dbReference>
<dbReference type="SUPFAM" id="SSF51735">
    <property type="entry name" value="NAD(P)-binding Rossmann-fold domains"/>
    <property type="match status" value="1"/>
</dbReference>
<evidence type="ECO:0000256" key="3">
    <source>
        <dbReference type="ARBA" id="ARBA00023002"/>
    </source>
</evidence>
<name>A0A507AJC6_9PEZI</name>
<evidence type="ECO:0000313" key="5">
    <source>
        <dbReference type="Proteomes" id="UP000319257"/>
    </source>
</evidence>
<dbReference type="PANTHER" id="PTHR44229">
    <property type="entry name" value="15-HYDROXYPROSTAGLANDIN DEHYDROGENASE [NAD(+)]"/>
    <property type="match status" value="1"/>
</dbReference>
<comment type="caution">
    <text evidence="4">The sequence shown here is derived from an EMBL/GenBank/DDBJ whole genome shotgun (WGS) entry which is preliminary data.</text>
</comment>
<dbReference type="InterPro" id="IPR036291">
    <property type="entry name" value="NAD(P)-bd_dom_sf"/>
</dbReference>
<keyword evidence="5" id="KW-1185">Reference proteome</keyword>
<dbReference type="Pfam" id="PF00106">
    <property type="entry name" value="adh_short"/>
    <property type="match status" value="1"/>
</dbReference>
<dbReference type="Gene3D" id="3.40.50.720">
    <property type="entry name" value="NAD(P)-binding Rossmann-like Domain"/>
    <property type="match status" value="1"/>
</dbReference>
<sequence>MVIGNFSIGGKIAVITGGGSGINLEFAKLCQKHGCRVIVADIRSTPELEDWLRDVERAETKVVYQQTDVAEWDQLKSLIKTSERQFGEVPDIYVAGAGIFEAKGPSNFWEDLEDDRYRLLDINVGHAIQFTRVGIRELVHHKKKGVVLIVGSLAGYAPNFTAPLYVASKHAVTGFTRSLASLDEIADIKVVACAPGMVYTRIWTDAPKAMEEYNITEGICAQPSEIADGMLSLVESSQWPAGTVLEVTKGQAWRNVPTFNADPPAGAGVKPAQHAAEKRVLGLLKK</sequence>
<proteinExistence type="inferred from homology"/>
<dbReference type="RefSeq" id="XP_030992106.1">
    <property type="nucleotide sequence ID" value="XM_031143488.1"/>
</dbReference>
<gene>
    <name evidence="4" type="ORF">E0L32_008614</name>
</gene>
<dbReference type="GO" id="GO:0005737">
    <property type="term" value="C:cytoplasm"/>
    <property type="evidence" value="ECO:0007669"/>
    <property type="project" value="TreeGrafter"/>
</dbReference>
<dbReference type="OrthoDB" id="5296at2759"/>
<dbReference type="AlphaFoldDB" id="A0A507AJC6"/>
<reference evidence="4 5" key="1">
    <citation type="submission" date="2019-06" db="EMBL/GenBank/DDBJ databases">
        <title>Draft genome sequence of the filamentous fungus Phialemoniopsis curvata isolated from diesel fuel.</title>
        <authorList>
            <person name="Varaljay V.A."/>
            <person name="Lyon W.J."/>
            <person name="Crouch A.L."/>
            <person name="Drake C.E."/>
            <person name="Hollomon J.M."/>
            <person name="Nadeau L.J."/>
            <person name="Nunn H.S."/>
            <person name="Stevenson B.S."/>
            <person name="Bojanowski C.L."/>
            <person name="Crookes-Goodson W.J."/>
        </authorList>
    </citation>
    <scope>NUCLEOTIDE SEQUENCE [LARGE SCALE GENOMIC DNA]</scope>
    <source>
        <strain evidence="4 5">D216</strain>
    </source>
</reference>
<organism evidence="4 5">
    <name type="scientific">Thyridium curvatum</name>
    <dbReference type="NCBI Taxonomy" id="1093900"/>
    <lineage>
        <taxon>Eukaryota</taxon>
        <taxon>Fungi</taxon>
        <taxon>Dikarya</taxon>
        <taxon>Ascomycota</taxon>
        <taxon>Pezizomycotina</taxon>
        <taxon>Sordariomycetes</taxon>
        <taxon>Sordariomycetidae</taxon>
        <taxon>Thyridiales</taxon>
        <taxon>Thyridiaceae</taxon>
        <taxon>Thyridium</taxon>
    </lineage>
</organism>
<accession>A0A507AJC6</accession>
<dbReference type="InterPro" id="IPR020904">
    <property type="entry name" value="Sc_DH/Rdtase_CS"/>
</dbReference>
<evidence type="ECO:0000256" key="1">
    <source>
        <dbReference type="ARBA" id="ARBA00006484"/>
    </source>
</evidence>
<dbReference type="GeneID" id="41976061"/>
<dbReference type="InParanoid" id="A0A507AJC6"/>
<comment type="similarity">
    <text evidence="1">Belongs to the short-chain dehydrogenases/reductases (SDR) family.</text>
</comment>
<dbReference type="STRING" id="1093900.A0A507AJC6"/>
<keyword evidence="2" id="KW-0521">NADP</keyword>
<dbReference type="GO" id="GO:0016616">
    <property type="term" value="F:oxidoreductase activity, acting on the CH-OH group of donors, NAD or NADP as acceptor"/>
    <property type="evidence" value="ECO:0007669"/>
    <property type="project" value="TreeGrafter"/>
</dbReference>
<dbReference type="InterPro" id="IPR002347">
    <property type="entry name" value="SDR_fam"/>
</dbReference>